<protein>
    <submittedName>
        <fullName evidence="3">Nucleotide-binding universal stress UspA family protein</fullName>
    </submittedName>
</protein>
<evidence type="ECO:0000256" key="1">
    <source>
        <dbReference type="ARBA" id="ARBA00008791"/>
    </source>
</evidence>
<dbReference type="PRINTS" id="PR01438">
    <property type="entry name" value="UNVRSLSTRESS"/>
</dbReference>
<proteinExistence type="inferred from homology"/>
<comment type="similarity">
    <text evidence="1">Belongs to the universal stress protein A family.</text>
</comment>
<gene>
    <name evidence="3" type="ORF">M2272_001549</name>
</gene>
<organism evidence="3 4">
    <name type="scientific">Mycolicibacterium frederiksbergense</name>
    <dbReference type="NCBI Taxonomy" id="117567"/>
    <lineage>
        <taxon>Bacteria</taxon>
        <taxon>Bacillati</taxon>
        <taxon>Actinomycetota</taxon>
        <taxon>Actinomycetes</taxon>
        <taxon>Mycobacteriales</taxon>
        <taxon>Mycobacteriaceae</taxon>
        <taxon>Mycolicibacterium</taxon>
    </lineage>
</organism>
<comment type="caution">
    <text evidence="3">The sequence shown here is derived from an EMBL/GenBank/DDBJ whole genome shotgun (WGS) entry which is preliminary data.</text>
</comment>
<evidence type="ECO:0000259" key="2">
    <source>
        <dbReference type="Pfam" id="PF00582"/>
    </source>
</evidence>
<dbReference type="PANTHER" id="PTHR31964">
    <property type="entry name" value="ADENINE NUCLEOTIDE ALPHA HYDROLASES-LIKE SUPERFAMILY PROTEIN"/>
    <property type="match status" value="1"/>
</dbReference>
<dbReference type="Proteomes" id="UP001160130">
    <property type="component" value="Unassembled WGS sequence"/>
</dbReference>
<name>A0ABT6KY61_9MYCO</name>
<reference evidence="3 4" key="1">
    <citation type="submission" date="2023-04" db="EMBL/GenBank/DDBJ databases">
        <title>Forest soil microbial communities from Buena Vista Peninsula, Colon Province, Panama.</title>
        <authorList>
            <person name="Bouskill N."/>
        </authorList>
    </citation>
    <scope>NUCLEOTIDE SEQUENCE [LARGE SCALE GENOMIC DNA]</scope>
    <source>
        <strain evidence="3 4">AC80</strain>
    </source>
</reference>
<dbReference type="EMBL" id="JARXVE010000002">
    <property type="protein sequence ID" value="MDH6194920.1"/>
    <property type="molecule type" value="Genomic_DNA"/>
</dbReference>
<feature type="domain" description="UspA" evidence="2">
    <location>
        <begin position="230"/>
        <end position="282"/>
    </location>
</feature>
<accession>A0ABT6KY61</accession>
<evidence type="ECO:0000313" key="4">
    <source>
        <dbReference type="Proteomes" id="UP001160130"/>
    </source>
</evidence>
<dbReference type="CDD" id="cd00293">
    <property type="entry name" value="USP-like"/>
    <property type="match status" value="1"/>
</dbReference>
<keyword evidence="4" id="KW-1185">Reference proteome</keyword>
<sequence length="284" mass="28920">MSHQGKEGVVKVVLGYDGTTAANTAISTGAALFPAADAVVVFLCTPPFGSKGLRSRLRHSARNVDELIDLIDSESEHEATRLVDTGVILARAAGWNPEGLVKRTWAGEGLGLAQVAEQLAPDVLIVGARGSGASDSKMGSVSDLVVHHAAGAVLVVSQNMVSAEYDAVPSGPVVVGVDGSAGSDRAVAAARALFPDREITLVAVDDGDTADSPAAETVHRVRRFRGSGAGATADALVAFADEQRAGAVVVGSRGRSALKKVLLGSVAAATLQRTYRPVLVVPGG</sequence>
<evidence type="ECO:0000313" key="3">
    <source>
        <dbReference type="EMBL" id="MDH6194920.1"/>
    </source>
</evidence>
<dbReference type="PANTHER" id="PTHR31964:SF113">
    <property type="entry name" value="USPA DOMAIN-CONTAINING PROTEIN"/>
    <property type="match status" value="1"/>
</dbReference>
<feature type="domain" description="UspA" evidence="2">
    <location>
        <begin position="11"/>
        <end position="156"/>
    </location>
</feature>
<dbReference type="SUPFAM" id="SSF52402">
    <property type="entry name" value="Adenine nucleotide alpha hydrolases-like"/>
    <property type="match status" value="2"/>
</dbReference>
<dbReference type="Gene3D" id="3.40.50.12370">
    <property type="match status" value="2"/>
</dbReference>
<dbReference type="InterPro" id="IPR006015">
    <property type="entry name" value="Universal_stress_UspA"/>
</dbReference>
<dbReference type="InterPro" id="IPR006016">
    <property type="entry name" value="UspA"/>
</dbReference>
<dbReference type="Pfam" id="PF00582">
    <property type="entry name" value="Usp"/>
    <property type="match status" value="2"/>
</dbReference>